<name>A0A6V7RMG4_9BACL</name>
<reference evidence="2 3" key="1">
    <citation type="submission" date="2020-07" db="EMBL/GenBank/DDBJ databases">
        <authorList>
            <person name="Criscuolo A."/>
        </authorList>
    </citation>
    <scope>NUCLEOTIDE SEQUENCE [LARGE SCALE GENOMIC DNA]</scope>
    <source>
        <strain evidence="2">CIP107946</strain>
    </source>
</reference>
<evidence type="ECO:0000313" key="3">
    <source>
        <dbReference type="Proteomes" id="UP000588186"/>
    </source>
</evidence>
<keyword evidence="1" id="KW-1133">Transmembrane helix</keyword>
<sequence>MALGLLEILFIALVVIALIAQRFLYKNNSPSLKGVFIWNVVLTFLISYLAFTSLPENYHIQRSLAVLWSIVAIIATIIKFSFPKLLVVSKLVLSIALLGSLIHLLF</sequence>
<evidence type="ECO:0000313" key="2">
    <source>
        <dbReference type="EMBL" id="CAD2079578.1"/>
    </source>
</evidence>
<feature type="transmembrane region" description="Helical" evidence="1">
    <location>
        <begin position="60"/>
        <end position="78"/>
    </location>
</feature>
<comment type="caution">
    <text evidence="2">The sequence shown here is derived from an EMBL/GenBank/DDBJ whole genome shotgun (WGS) entry which is preliminary data.</text>
</comment>
<keyword evidence="1" id="KW-0812">Transmembrane</keyword>
<organism evidence="2 3">
    <name type="scientific">Phocicoccus pinnipedialis</name>
    <dbReference type="NCBI Taxonomy" id="110845"/>
    <lineage>
        <taxon>Bacteria</taxon>
        <taxon>Bacillati</taxon>
        <taxon>Bacillota</taxon>
        <taxon>Bacilli</taxon>
        <taxon>Bacillales</taxon>
        <taxon>Salinicoccaceae</taxon>
        <taxon>Phocicoccus</taxon>
    </lineage>
</organism>
<proteinExistence type="predicted"/>
<keyword evidence="1" id="KW-0472">Membrane</keyword>
<dbReference type="EMBL" id="CAJEWB010000013">
    <property type="protein sequence ID" value="CAD2079578.1"/>
    <property type="molecule type" value="Genomic_DNA"/>
</dbReference>
<protein>
    <submittedName>
        <fullName evidence="2">Uncharacterized protein</fullName>
    </submittedName>
</protein>
<dbReference type="AlphaFoldDB" id="A0A6V7RMG4"/>
<evidence type="ECO:0000256" key="1">
    <source>
        <dbReference type="SAM" id="Phobius"/>
    </source>
</evidence>
<keyword evidence="3" id="KW-1185">Reference proteome</keyword>
<accession>A0A6V7RMG4</accession>
<feature type="transmembrane region" description="Helical" evidence="1">
    <location>
        <begin position="85"/>
        <end position="105"/>
    </location>
</feature>
<dbReference type="Proteomes" id="UP000588186">
    <property type="component" value="Unassembled WGS sequence"/>
</dbReference>
<feature type="transmembrane region" description="Helical" evidence="1">
    <location>
        <begin position="6"/>
        <end position="24"/>
    </location>
</feature>
<gene>
    <name evidence="2" type="ORF">JEOPIN946_01593</name>
</gene>
<feature type="transmembrane region" description="Helical" evidence="1">
    <location>
        <begin position="36"/>
        <end position="54"/>
    </location>
</feature>
<dbReference type="RefSeq" id="WP_186078402.1">
    <property type="nucleotide sequence ID" value="NZ_CAJEWB010000013.1"/>
</dbReference>